<feature type="compositionally biased region" description="Basic residues" evidence="3">
    <location>
        <begin position="10"/>
        <end position="20"/>
    </location>
</feature>
<dbReference type="Proteomes" id="UP001279410">
    <property type="component" value="Unassembled WGS sequence"/>
</dbReference>
<dbReference type="Pfam" id="PF22493">
    <property type="entry name" value="PUF_NOP9"/>
    <property type="match status" value="1"/>
</dbReference>
<keyword evidence="1" id="KW-0677">Repeat</keyword>
<dbReference type="InterPro" id="IPR016024">
    <property type="entry name" value="ARM-type_fold"/>
</dbReference>
<dbReference type="GO" id="GO:0000056">
    <property type="term" value="P:ribosomal small subunit export from nucleus"/>
    <property type="evidence" value="ECO:0007669"/>
    <property type="project" value="TreeGrafter"/>
</dbReference>
<accession>A0AAD3MCH2</accession>
<evidence type="ECO:0000256" key="1">
    <source>
        <dbReference type="ARBA" id="ARBA00022737"/>
    </source>
</evidence>
<dbReference type="GO" id="GO:0000472">
    <property type="term" value="P:endonucleolytic cleavage to generate mature 5'-end of SSU-rRNA from (SSU-rRNA, 5.8S rRNA, LSU-rRNA)"/>
    <property type="evidence" value="ECO:0007669"/>
    <property type="project" value="TreeGrafter"/>
</dbReference>
<dbReference type="Gene3D" id="1.25.10.10">
    <property type="entry name" value="Leucine-rich Repeat Variant"/>
    <property type="match status" value="1"/>
</dbReference>
<evidence type="ECO:0000256" key="2">
    <source>
        <dbReference type="PROSITE-ProRule" id="PRU00317"/>
    </source>
</evidence>
<dbReference type="GO" id="GO:0003723">
    <property type="term" value="F:RNA binding"/>
    <property type="evidence" value="ECO:0007669"/>
    <property type="project" value="InterPro"/>
</dbReference>
<keyword evidence="5" id="KW-1185">Reference proteome</keyword>
<evidence type="ECO:0000313" key="5">
    <source>
        <dbReference type="Proteomes" id="UP001279410"/>
    </source>
</evidence>
<comment type="caution">
    <text evidence="4">The sequence shown here is derived from an EMBL/GenBank/DDBJ whole genome shotgun (WGS) entry which is preliminary data.</text>
</comment>
<feature type="compositionally biased region" description="Basic and acidic residues" evidence="3">
    <location>
        <begin position="21"/>
        <end position="49"/>
    </location>
</feature>
<organism evidence="4 5">
    <name type="scientific">Lates japonicus</name>
    <name type="common">Japanese lates</name>
    <dbReference type="NCBI Taxonomy" id="270547"/>
    <lineage>
        <taxon>Eukaryota</taxon>
        <taxon>Metazoa</taxon>
        <taxon>Chordata</taxon>
        <taxon>Craniata</taxon>
        <taxon>Vertebrata</taxon>
        <taxon>Euteleostomi</taxon>
        <taxon>Actinopterygii</taxon>
        <taxon>Neopterygii</taxon>
        <taxon>Teleostei</taxon>
        <taxon>Neoteleostei</taxon>
        <taxon>Acanthomorphata</taxon>
        <taxon>Carangaria</taxon>
        <taxon>Carangaria incertae sedis</taxon>
        <taxon>Centropomidae</taxon>
        <taxon>Lates</taxon>
    </lineage>
</organism>
<gene>
    <name evidence="4" type="ORF">AKAME5_000450100</name>
</gene>
<sequence length="348" mass="37595">MLAKEEGRKPQKGGGKKRRHPGEDGKGGERKKRAVEEGEKGQGDGGRKRLDALSVGYFRRVGERLSEGFEDNEEREMFVENVLSEVKGKATLVAMDRTGSITLQRLLPLSSPEQVGEVLAELGGESGSEFKAVSCDRCGGHVVESAIRQMSRWMDLSQKEPSAEEEEEEEETCGVLEAQRLTASLAKYKLFLRLFDELVQGLEAILAAVPALKPESQNSSNTSSLHIPAHLWVCYHSGPAEGATGPCPPFVTMVPGWSELARFKGAPSSSAASPLNPPPPDLLFGLRPQQATVPGLITTSQRQGRGKILQETGRITGHMSSRRAPGWAVGMLEAIWNSASVSQRPGTG</sequence>
<dbReference type="EMBL" id="BRZM01000010">
    <property type="protein sequence ID" value="GLD51443.1"/>
    <property type="molecule type" value="Genomic_DNA"/>
</dbReference>
<dbReference type="PROSITE" id="PS50302">
    <property type="entry name" value="PUM"/>
    <property type="match status" value="1"/>
</dbReference>
<dbReference type="GO" id="GO:0000447">
    <property type="term" value="P:endonucleolytic cleavage in ITS1 to separate SSU-rRNA from 5.8S rRNA and LSU-rRNA from tricistronic rRNA transcript (SSU-rRNA, 5.8S rRNA, LSU-rRNA)"/>
    <property type="evidence" value="ECO:0007669"/>
    <property type="project" value="TreeGrafter"/>
</dbReference>
<dbReference type="InterPro" id="IPR011989">
    <property type="entry name" value="ARM-like"/>
</dbReference>
<dbReference type="GO" id="GO:0005730">
    <property type="term" value="C:nucleolus"/>
    <property type="evidence" value="ECO:0007669"/>
    <property type="project" value="TreeGrafter"/>
</dbReference>
<protein>
    <submittedName>
        <fullName evidence="4">Nucleolar protein 9</fullName>
    </submittedName>
</protein>
<evidence type="ECO:0000313" key="4">
    <source>
        <dbReference type="EMBL" id="GLD51443.1"/>
    </source>
</evidence>
<dbReference type="PANTHER" id="PTHR13102">
    <property type="entry name" value="NUCLEOLAR PROTEIN 9"/>
    <property type="match status" value="1"/>
</dbReference>
<dbReference type="PANTHER" id="PTHR13102:SF0">
    <property type="entry name" value="NUCLEOLAR PROTEIN 9"/>
    <property type="match status" value="1"/>
</dbReference>
<dbReference type="GO" id="GO:0030688">
    <property type="term" value="C:preribosome, small subunit precursor"/>
    <property type="evidence" value="ECO:0007669"/>
    <property type="project" value="TreeGrafter"/>
</dbReference>
<dbReference type="InterPro" id="IPR001313">
    <property type="entry name" value="Pumilio_RNA-bd_rpt"/>
</dbReference>
<dbReference type="InterPro" id="IPR040000">
    <property type="entry name" value="NOP9"/>
</dbReference>
<dbReference type="AlphaFoldDB" id="A0AAD3MCH2"/>
<reference evidence="4" key="1">
    <citation type="submission" date="2022-08" db="EMBL/GenBank/DDBJ databases">
        <title>Genome sequencing of akame (Lates japonicus).</title>
        <authorList>
            <person name="Hashiguchi Y."/>
            <person name="Takahashi H."/>
        </authorList>
    </citation>
    <scope>NUCLEOTIDE SEQUENCE</scope>
    <source>
        <strain evidence="4">Kochi</strain>
    </source>
</reference>
<dbReference type="GO" id="GO:0030686">
    <property type="term" value="C:90S preribosome"/>
    <property type="evidence" value="ECO:0007669"/>
    <property type="project" value="TreeGrafter"/>
</dbReference>
<proteinExistence type="predicted"/>
<feature type="region of interest" description="Disordered" evidence="3">
    <location>
        <begin position="1"/>
        <end position="49"/>
    </location>
</feature>
<dbReference type="SUPFAM" id="SSF48371">
    <property type="entry name" value="ARM repeat"/>
    <property type="match status" value="1"/>
</dbReference>
<evidence type="ECO:0000256" key="3">
    <source>
        <dbReference type="SAM" id="MobiDB-lite"/>
    </source>
</evidence>
<dbReference type="GO" id="GO:0000480">
    <property type="term" value="P:endonucleolytic cleavage in 5'-ETS of tricistronic rRNA transcript (SSU-rRNA, 5.8S rRNA, LSU-rRNA)"/>
    <property type="evidence" value="ECO:0007669"/>
    <property type="project" value="TreeGrafter"/>
</dbReference>
<name>A0AAD3MCH2_LATJO</name>
<feature type="repeat" description="Pumilio" evidence="2">
    <location>
        <begin position="85"/>
        <end position="121"/>
    </location>
</feature>